<accession>A0A6L6Q9J6</accession>
<dbReference type="NCBIfam" id="TIGR02771">
    <property type="entry name" value="TraF_Ti"/>
    <property type="match status" value="1"/>
</dbReference>
<comment type="similarity">
    <text evidence="2">Belongs to the peptidase S26C family.</text>
</comment>
<dbReference type="Proteomes" id="UP000484015">
    <property type="component" value="Unassembled WGS sequence"/>
</dbReference>
<evidence type="ECO:0000256" key="5">
    <source>
        <dbReference type="ARBA" id="ARBA00022971"/>
    </source>
</evidence>
<dbReference type="RefSeq" id="WP_155442215.1">
    <property type="nucleotide sequence ID" value="NZ_WNLA01000032.1"/>
</dbReference>
<evidence type="ECO:0000256" key="2">
    <source>
        <dbReference type="ARBA" id="ARBA00005849"/>
    </source>
</evidence>
<dbReference type="GO" id="GO:0042597">
    <property type="term" value="C:periplasmic space"/>
    <property type="evidence" value="ECO:0007669"/>
    <property type="project" value="UniProtKB-SubCell"/>
</dbReference>
<dbReference type="SUPFAM" id="SSF51306">
    <property type="entry name" value="LexA/Signal peptidase"/>
    <property type="match status" value="1"/>
</dbReference>
<evidence type="ECO:0000256" key="3">
    <source>
        <dbReference type="ARBA" id="ARBA00022729"/>
    </source>
</evidence>
<comment type="subcellular location">
    <subcellularLocation>
        <location evidence="1">Periplasm</location>
    </subcellularLocation>
</comment>
<gene>
    <name evidence="7" type="primary">traF</name>
    <name evidence="7" type="ORF">GM668_27715</name>
</gene>
<dbReference type="InterPro" id="IPR019533">
    <property type="entry name" value="Peptidase_S26"/>
</dbReference>
<dbReference type="Pfam" id="PF10502">
    <property type="entry name" value="Peptidase_S26"/>
    <property type="match status" value="1"/>
</dbReference>
<proteinExistence type="inferred from homology"/>
<keyword evidence="3" id="KW-0732">Signal</keyword>
<dbReference type="OrthoDB" id="5360818at2"/>
<evidence type="ECO:0000256" key="1">
    <source>
        <dbReference type="ARBA" id="ARBA00004418"/>
    </source>
</evidence>
<dbReference type="GO" id="GO:0004252">
    <property type="term" value="F:serine-type endopeptidase activity"/>
    <property type="evidence" value="ECO:0007669"/>
    <property type="project" value="InterPro"/>
</dbReference>
<evidence type="ECO:0000313" key="7">
    <source>
        <dbReference type="EMBL" id="MTW05871.1"/>
    </source>
</evidence>
<keyword evidence="5" id="KW-0184">Conjugation</keyword>
<dbReference type="NCBIfam" id="NF010459">
    <property type="entry name" value="PRK13884.1"/>
    <property type="match status" value="1"/>
</dbReference>
<keyword evidence="8" id="KW-1185">Reference proteome</keyword>
<protein>
    <submittedName>
        <fullName evidence="7">Conjugative transfer signal peptidase TraF</fullName>
    </submittedName>
</protein>
<dbReference type="Gene3D" id="2.10.109.10">
    <property type="entry name" value="Umud Fragment, subunit A"/>
    <property type="match status" value="1"/>
</dbReference>
<evidence type="ECO:0000313" key="8">
    <source>
        <dbReference type="Proteomes" id="UP000484015"/>
    </source>
</evidence>
<name>A0A6L6Q9J6_9BURK</name>
<sequence length="172" mass="18810">MKVRRVVGLAVVGSVLTSVASGFLGARINTTKSIPIGLYWTANESVRPGSYVMFCPPQTEAFHLARTRRYVDFGSCPGNYGFIMKRVFAVGGDRVEFTAEGVTVNGREVPNSRPLLQDGEGQSLPKIRGTFVLAPADVLLMSGTSTTSFDARYFGLVKRIQIQSVIRPVFTW</sequence>
<comment type="caution">
    <text evidence="7">The sequence shown here is derived from an EMBL/GenBank/DDBJ whole genome shotgun (WGS) entry which is preliminary data.</text>
</comment>
<dbReference type="EMBL" id="WNLA01000032">
    <property type="protein sequence ID" value="MTW05871.1"/>
    <property type="molecule type" value="Genomic_DNA"/>
</dbReference>
<keyword evidence="4" id="KW-0574">Periplasm</keyword>
<organism evidence="7 8">
    <name type="scientific">Pseudoduganella ginsengisoli</name>
    <dbReference type="NCBI Taxonomy" id="1462440"/>
    <lineage>
        <taxon>Bacteria</taxon>
        <taxon>Pseudomonadati</taxon>
        <taxon>Pseudomonadota</taxon>
        <taxon>Betaproteobacteria</taxon>
        <taxon>Burkholderiales</taxon>
        <taxon>Oxalobacteraceae</taxon>
        <taxon>Telluria group</taxon>
        <taxon>Pseudoduganella</taxon>
    </lineage>
</organism>
<feature type="domain" description="Peptidase S26" evidence="6">
    <location>
        <begin position="7"/>
        <end position="166"/>
    </location>
</feature>
<reference evidence="7 8" key="1">
    <citation type="submission" date="2019-11" db="EMBL/GenBank/DDBJ databases">
        <title>Type strains purchased from KCTC, JCM and DSMZ.</title>
        <authorList>
            <person name="Lu H."/>
        </authorList>
    </citation>
    <scope>NUCLEOTIDE SEQUENCE [LARGE SCALE GENOMIC DNA]</scope>
    <source>
        <strain evidence="7 8">KCTC 42409</strain>
    </source>
</reference>
<evidence type="ECO:0000259" key="6">
    <source>
        <dbReference type="Pfam" id="PF10502"/>
    </source>
</evidence>
<dbReference type="GO" id="GO:0006465">
    <property type="term" value="P:signal peptide processing"/>
    <property type="evidence" value="ECO:0007669"/>
    <property type="project" value="InterPro"/>
</dbReference>
<dbReference type="InterPro" id="IPR036286">
    <property type="entry name" value="LexA/Signal_pep-like_sf"/>
</dbReference>
<dbReference type="InterPro" id="IPR014139">
    <property type="entry name" value="Peptidase_S26C_TraF"/>
</dbReference>
<evidence type="ECO:0000256" key="4">
    <source>
        <dbReference type="ARBA" id="ARBA00022764"/>
    </source>
</evidence>
<dbReference type="AlphaFoldDB" id="A0A6L6Q9J6"/>